<dbReference type="AlphaFoldDB" id="K5V2Q7"/>
<evidence type="ECO:0000256" key="1">
    <source>
        <dbReference type="SAM" id="MobiDB-lite"/>
    </source>
</evidence>
<sequence>MTFNSFYTILGSTGVDGYANGSPVGFGENILISVTDFVGECILMYRCWGIWGGNLWVIAVPFTASLTALACFCGGIGLILQIAPTSPSPPPAAQPLVFAAYILPLIANFMLTVLIAGRIWWLTGINTYTVTSLTGRKSIAFKTAMIIIESGVLYFVVQLVYLTVFAVGNSSDQLMSLVAVQVYGIAPTLIIIQVGLGFSSEESTRPTMTSTGLSFVHGGLSQGTTRTTTSAPTSDMPSTTRFGNSEPDIMIAGSRSNIEFSENPEKKEAFLVSAV</sequence>
<dbReference type="OrthoDB" id="3341077at2759"/>
<evidence type="ECO:0000256" key="2">
    <source>
        <dbReference type="SAM" id="Phobius"/>
    </source>
</evidence>
<dbReference type="RefSeq" id="XP_007394645.1">
    <property type="nucleotide sequence ID" value="XM_007394583.1"/>
</dbReference>
<protein>
    <submittedName>
        <fullName evidence="3">Uncharacterized protein</fullName>
    </submittedName>
</protein>
<feature type="compositionally biased region" description="Low complexity" evidence="1">
    <location>
        <begin position="220"/>
        <end position="234"/>
    </location>
</feature>
<feature type="transmembrane region" description="Helical" evidence="2">
    <location>
        <begin position="100"/>
        <end position="123"/>
    </location>
</feature>
<feature type="transmembrane region" description="Helical" evidence="2">
    <location>
        <begin position="55"/>
        <end position="80"/>
    </location>
</feature>
<gene>
    <name evidence="3" type="ORF">PHACADRAFT_254136</name>
</gene>
<keyword evidence="4" id="KW-1185">Reference proteome</keyword>
<accession>K5V2Q7</accession>
<name>K5V2Q7_PHACS</name>
<keyword evidence="2" id="KW-1133">Transmembrane helix</keyword>
<dbReference type="InParanoid" id="K5V2Q7"/>
<keyword evidence="2" id="KW-0472">Membrane</keyword>
<feature type="transmembrane region" description="Helical" evidence="2">
    <location>
        <begin position="144"/>
        <end position="168"/>
    </location>
</feature>
<evidence type="ECO:0000313" key="4">
    <source>
        <dbReference type="Proteomes" id="UP000008370"/>
    </source>
</evidence>
<feature type="region of interest" description="Disordered" evidence="1">
    <location>
        <begin position="220"/>
        <end position="246"/>
    </location>
</feature>
<dbReference type="Proteomes" id="UP000008370">
    <property type="component" value="Unassembled WGS sequence"/>
</dbReference>
<dbReference type="GeneID" id="18915984"/>
<proteinExistence type="predicted"/>
<dbReference type="EMBL" id="JH930471">
    <property type="protein sequence ID" value="EKM56811.1"/>
    <property type="molecule type" value="Genomic_DNA"/>
</dbReference>
<organism evidence="3 4">
    <name type="scientific">Phanerochaete carnosa (strain HHB-10118-sp)</name>
    <name type="common">White-rot fungus</name>
    <name type="synonym">Peniophora carnosa</name>
    <dbReference type="NCBI Taxonomy" id="650164"/>
    <lineage>
        <taxon>Eukaryota</taxon>
        <taxon>Fungi</taxon>
        <taxon>Dikarya</taxon>
        <taxon>Basidiomycota</taxon>
        <taxon>Agaricomycotina</taxon>
        <taxon>Agaricomycetes</taxon>
        <taxon>Polyporales</taxon>
        <taxon>Phanerochaetaceae</taxon>
        <taxon>Phanerochaete</taxon>
    </lineage>
</organism>
<keyword evidence="2" id="KW-0812">Transmembrane</keyword>
<reference evidence="3 4" key="1">
    <citation type="journal article" date="2012" name="BMC Genomics">
        <title>Comparative genomics of the white-rot fungi, Phanerochaete carnosa and P. chrysosporium, to elucidate the genetic basis of the distinct wood types they colonize.</title>
        <authorList>
            <person name="Suzuki H."/>
            <person name="MacDonald J."/>
            <person name="Syed K."/>
            <person name="Salamov A."/>
            <person name="Hori C."/>
            <person name="Aerts A."/>
            <person name="Henrissat B."/>
            <person name="Wiebenga A."/>
            <person name="vanKuyk P.A."/>
            <person name="Barry K."/>
            <person name="Lindquist E."/>
            <person name="LaButti K."/>
            <person name="Lapidus A."/>
            <person name="Lucas S."/>
            <person name="Coutinho P."/>
            <person name="Gong Y."/>
            <person name="Samejima M."/>
            <person name="Mahadevan R."/>
            <person name="Abou-Zaid M."/>
            <person name="de Vries R.P."/>
            <person name="Igarashi K."/>
            <person name="Yadav J.S."/>
            <person name="Grigoriev I.V."/>
            <person name="Master E.R."/>
        </authorList>
    </citation>
    <scope>NUCLEOTIDE SEQUENCE [LARGE SCALE GENOMIC DNA]</scope>
    <source>
        <strain evidence="3 4">HHB-10118-sp</strain>
    </source>
</reference>
<feature type="transmembrane region" description="Helical" evidence="2">
    <location>
        <begin position="174"/>
        <end position="198"/>
    </location>
</feature>
<dbReference type="KEGG" id="pco:PHACADRAFT_254136"/>
<dbReference type="HOGENOM" id="CLU_1012334_0_0_1"/>
<evidence type="ECO:0000313" key="3">
    <source>
        <dbReference type="EMBL" id="EKM56811.1"/>
    </source>
</evidence>